<dbReference type="EMBL" id="NBTM02000001">
    <property type="protein sequence ID" value="PNL91430.1"/>
    <property type="molecule type" value="Genomic_DNA"/>
</dbReference>
<dbReference type="InterPro" id="IPR050366">
    <property type="entry name" value="BP-dependent_transpt_permease"/>
</dbReference>
<feature type="transmembrane region" description="Helical" evidence="7">
    <location>
        <begin position="163"/>
        <end position="182"/>
    </location>
</feature>
<accession>A0A2J9PN60</accession>
<comment type="caution">
    <text evidence="9">The sequence shown here is derived from an EMBL/GenBank/DDBJ whole genome shotgun (WGS) entry which is preliminary data.</text>
</comment>
<evidence type="ECO:0000256" key="1">
    <source>
        <dbReference type="ARBA" id="ARBA00004651"/>
    </source>
</evidence>
<evidence type="ECO:0000313" key="9">
    <source>
        <dbReference type="EMBL" id="PNL91430.1"/>
    </source>
</evidence>
<dbReference type="Pfam" id="PF00528">
    <property type="entry name" value="BPD_transp_1"/>
    <property type="match status" value="1"/>
</dbReference>
<feature type="transmembrane region" description="Helical" evidence="7">
    <location>
        <begin position="217"/>
        <end position="235"/>
    </location>
</feature>
<dbReference type="Proteomes" id="UP000192813">
    <property type="component" value="Unassembled WGS sequence"/>
</dbReference>
<dbReference type="SUPFAM" id="SSF161098">
    <property type="entry name" value="MetI-like"/>
    <property type="match status" value="1"/>
</dbReference>
<dbReference type="InterPro" id="IPR025966">
    <property type="entry name" value="OppC_N"/>
</dbReference>
<feature type="transmembrane region" description="Helical" evidence="7">
    <location>
        <begin position="37"/>
        <end position="59"/>
    </location>
</feature>
<dbReference type="AlphaFoldDB" id="A0A2J9PN60"/>
<protein>
    <submittedName>
        <fullName evidence="9">ABC transporter permease</fullName>
    </submittedName>
</protein>
<dbReference type="InterPro" id="IPR035906">
    <property type="entry name" value="MetI-like_sf"/>
</dbReference>
<name>A0A2J9PN60_9LACT</name>
<dbReference type="InterPro" id="IPR000515">
    <property type="entry name" value="MetI-like"/>
</dbReference>
<dbReference type="GO" id="GO:0055085">
    <property type="term" value="P:transmembrane transport"/>
    <property type="evidence" value="ECO:0007669"/>
    <property type="project" value="InterPro"/>
</dbReference>
<dbReference type="PANTHER" id="PTHR43386:SF1">
    <property type="entry name" value="D,D-DIPEPTIDE TRANSPORT SYSTEM PERMEASE PROTEIN DDPC-RELATED"/>
    <property type="match status" value="1"/>
</dbReference>
<feature type="transmembrane region" description="Helical" evidence="7">
    <location>
        <begin position="103"/>
        <end position="127"/>
    </location>
</feature>
<evidence type="ECO:0000313" key="10">
    <source>
        <dbReference type="Proteomes" id="UP000192813"/>
    </source>
</evidence>
<evidence type="ECO:0000256" key="5">
    <source>
        <dbReference type="ARBA" id="ARBA00022989"/>
    </source>
</evidence>
<evidence type="ECO:0000256" key="6">
    <source>
        <dbReference type="ARBA" id="ARBA00023136"/>
    </source>
</evidence>
<evidence type="ECO:0000256" key="2">
    <source>
        <dbReference type="ARBA" id="ARBA00022448"/>
    </source>
</evidence>
<evidence type="ECO:0000256" key="3">
    <source>
        <dbReference type="ARBA" id="ARBA00022475"/>
    </source>
</evidence>
<dbReference type="PROSITE" id="PS50928">
    <property type="entry name" value="ABC_TM1"/>
    <property type="match status" value="1"/>
</dbReference>
<keyword evidence="2 7" id="KW-0813">Transport</keyword>
<dbReference type="Pfam" id="PF12911">
    <property type="entry name" value="OppC_N"/>
    <property type="match status" value="1"/>
</dbReference>
<sequence length="305" mass="33712">MENYKKTTDQDAIAQELASAPPTGLRVIWREFLKDKLALFSLIFFILIILGVFIGAIVIDQDEVLRISLLDSYMPPNDDFILGTDSGGRSIFGQLIIGARNSITIGFTITALTSIVGITVGLVAGYYGGIIDNFLMRIIDFIMLLPTTMLIIVFITLVSDYNVWTFILIMSAFYWVGQARLIRSKALSESRRDYISASRTMGTPTYKILFREILPNLSSLIIVNVTLNFAANIGIETGLSYLGFGLPTSTPSLGTLVSYAQSPDILENKTWVWLPASLLILVLMLCINYVGQALKRSADAKQRLG</sequence>
<keyword evidence="4 7" id="KW-0812">Transmembrane</keyword>
<keyword evidence="5 7" id="KW-1133">Transmembrane helix</keyword>
<dbReference type="CDD" id="cd06261">
    <property type="entry name" value="TM_PBP2"/>
    <property type="match status" value="1"/>
</dbReference>
<dbReference type="Gene3D" id="1.10.3720.10">
    <property type="entry name" value="MetI-like"/>
    <property type="match status" value="1"/>
</dbReference>
<dbReference type="RefSeq" id="WP_048726946.1">
    <property type="nucleotide sequence ID" value="NZ_JALXKY010000018.1"/>
</dbReference>
<evidence type="ECO:0000256" key="7">
    <source>
        <dbReference type="RuleBase" id="RU363032"/>
    </source>
</evidence>
<keyword evidence="6 7" id="KW-0472">Membrane</keyword>
<evidence type="ECO:0000256" key="4">
    <source>
        <dbReference type="ARBA" id="ARBA00022692"/>
    </source>
</evidence>
<feature type="transmembrane region" description="Helical" evidence="7">
    <location>
        <begin position="134"/>
        <end position="157"/>
    </location>
</feature>
<proteinExistence type="inferred from homology"/>
<keyword evidence="3" id="KW-1003">Cell membrane</keyword>
<evidence type="ECO:0000259" key="8">
    <source>
        <dbReference type="PROSITE" id="PS50928"/>
    </source>
</evidence>
<comment type="similarity">
    <text evidence="7">Belongs to the binding-protein-dependent transport system permease family.</text>
</comment>
<dbReference type="GO" id="GO:0005886">
    <property type="term" value="C:plasma membrane"/>
    <property type="evidence" value="ECO:0007669"/>
    <property type="project" value="UniProtKB-SubCell"/>
</dbReference>
<feature type="transmembrane region" description="Helical" evidence="7">
    <location>
        <begin position="271"/>
        <end position="291"/>
    </location>
</feature>
<organism evidence="9 10">
    <name type="scientific">Aerococcus viridans</name>
    <dbReference type="NCBI Taxonomy" id="1377"/>
    <lineage>
        <taxon>Bacteria</taxon>
        <taxon>Bacillati</taxon>
        <taxon>Bacillota</taxon>
        <taxon>Bacilli</taxon>
        <taxon>Lactobacillales</taxon>
        <taxon>Aerococcaceae</taxon>
        <taxon>Aerococcus</taxon>
    </lineage>
</organism>
<comment type="subcellular location">
    <subcellularLocation>
        <location evidence="1 7">Cell membrane</location>
        <topology evidence="1 7">Multi-pass membrane protein</topology>
    </subcellularLocation>
</comment>
<reference evidence="10" key="1">
    <citation type="submission" date="2017-12" db="EMBL/GenBank/DDBJ databases">
        <title>FDA dAtabase for Regulatory Grade micrObial Sequences (FDA-ARGOS): Supporting development and validation of Infectious Disease Dx tests.</title>
        <authorList>
            <person name="Hoffmann M."/>
            <person name="Allard M."/>
            <person name="Evans P."/>
            <person name="Brown E."/>
            <person name="Tallon L."/>
            <person name="Sadzewicz L."/>
            <person name="Sengamalay N."/>
            <person name="Ott S."/>
            <person name="Godinez A."/>
            <person name="Nagaraj S."/>
            <person name="Vavikolanu K."/>
            <person name="Aluvathingal J."/>
            <person name="Nadendla S."/>
            <person name="Sichtig H."/>
        </authorList>
    </citation>
    <scope>NUCLEOTIDE SEQUENCE [LARGE SCALE GENOMIC DNA]</scope>
    <source>
        <strain evidence="10">FDAARGOS_249</strain>
    </source>
</reference>
<gene>
    <name evidence="9" type="ORF">A6J77_003965</name>
</gene>
<dbReference type="PANTHER" id="PTHR43386">
    <property type="entry name" value="OLIGOPEPTIDE TRANSPORT SYSTEM PERMEASE PROTEIN APPC"/>
    <property type="match status" value="1"/>
</dbReference>
<feature type="domain" description="ABC transmembrane type-1" evidence="8">
    <location>
        <begin position="99"/>
        <end position="291"/>
    </location>
</feature>